<reference evidence="9 10" key="1">
    <citation type="submission" date="2016-07" db="EMBL/GenBank/DDBJ databases">
        <title>Characterization of isolates of Eisenbergiella tayi derived from blood cultures, using whole genome sequencing.</title>
        <authorList>
            <person name="Burdz T."/>
            <person name="Wiebe D."/>
            <person name="Huynh C."/>
            <person name="Bernard K."/>
        </authorList>
    </citation>
    <scope>NUCLEOTIDE SEQUENCE [LARGE SCALE GENOMIC DNA]</scope>
    <source>
        <strain evidence="9 10">NML 110608</strain>
    </source>
</reference>
<keyword evidence="3" id="KW-1003">Cell membrane</keyword>
<dbReference type="Proteomes" id="UP000094067">
    <property type="component" value="Unassembled WGS sequence"/>
</dbReference>
<organism evidence="9 10">
    <name type="scientific">Eisenbergiella tayi</name>
    <dbReference type="NCBI Taxonomy" id="1432052"/>
    <lineage>
        <taxon>Bacteria</taxon>
        <taxon>Bacillati</taxon>
        <taxon>Bacillota</taxon>
        <taxon>Clostridia</taxon>
        <taxon>Lachnospirales</taxon>
        <taxon>Lachnospiraceae</taxon>
        <taxon>Eisenbergiella</taxon>
    </lineage>
</organism>
<evidence type="ECO:0000256" key="3">
    <source>
        <dbReference type="ARBA" id="ARBA00022475"/>
    </source>
</evidence>
<dbReference type="GO" id="GO:0055085">
    <property type="term" value="P:transmembrane transport"/>
    <property type="evidence" value="ECO:0007669"/>
    <property type="project" value="InterPro"/>
</dbReference>
<evidence type="ECO:0000256" key="1">
    <source>
        <dbReference type="ARBA" id="ARBA00004651"/>
    </source>
</evidence>
<dbReference type="AlphaFoldDB" id="A0A1E3A732"/>
<evidence type="ECO:0000256" key="6">
    <source>
        <dbReference type="ARBA" id="ARBA00023136"/>
    </source>
</evidence>
<evidence type="ECO:0000256" key="2">
    <source>
        <dbReference type="ARBA" id="ARBA00022448"/>
    </source>
</evidence>
<dbReference type="PANTHER" id="PTHR30193:SF37">
    <property type="entry name" value="INNER MEMBRANE ABC TRANSPORTER PERMEASE PROTEIN YCJO"/>
    <property type="match status" value="1"/>
</dbReference>
<dbReference type="PROSITE" id="PS50928">
    <property type="entry name" value="ABC_TM1"/>
    <property type="match status" value="1"/>
</dbReference>
<gene>
    <name evidence="9" type="primary">araP_10</name>
    <name evidence="9" type="ORF">BEI61_05378</name>
</gene>
<dbReference type="Gene3D" id="1.10.3720.10">
    <property type="entry name" value="MetI-like"/>
    <property type="match status" value="1"/>
</dbReference>
<comment type="caution">
    <text evidence="9">The sequence shown here is derived from an EMBL/GenBank/DDBJ whole genome shotgun (WGS) entry which is preliminary data.</text>
</comment>
<comment type="similarity">
    <text evidence="7">Belongs to the binding-protein-dependent transport system permease family.</text>
</comment>
<feature type="transmembrane region" description="Helical" evidence="7">
    <location>
        <begin position="220"/>
        <end position="240"/>
    </location>
</feature>
<feature type="transmembrane region" description="Helical" evidence="7">
    <location>
        <begin position="21"/>
        <end position="43"/>
    </location>
</feature>
<keyword evidence="6 7" id="KW-0472">Membrane</keyword>
<protein>
    <submittedName>
        <fullName evidence="9">L-arabinose transport system permease protein AraP</fullName>
    </submittedName>
</protein>
<evidence type="ECO:0000313" key="9">
    <source>
        <dbReference type="EMBL" id="ODM04570.1"/>
    </source>
</evidence>
<keyword evidence="5 7" id="KW-1133">Transmembrane helix</keyword>
<dbReference type="InterPro" id="IPR000515">
    <property type="entry name" value="MetI-like"/>
</dbReference>
<dbReference type="PANTHER" id="PTHR30193">
    <property type="entry name" value="ABC TRANSPORTER PERMEASE PROTEIN"/>
    <property type="match status" value="1"/>
</dbReference>
<dbReference type="RefSeq" id="WP_069154685.1">
    <property type="nucleotide sequence ID" value="NZ_MCGH01000003.1"/>
</dbReference>
<feature type="transmembrane region" description="Helical" evidence="7">
    <location>
        <begin position="84"/>
        <end position="105"/>
    </location>
</feature>
<keyword evidence="4 7" id="KW-0812">Transmembrane</keyword>
<dbReference type="EMBL" id="MCGH01000003">
    <property type="protein sequence ID" value="ODM04570.1"/>
    <property type="molecule type" value="Genomic_DNA"/>
</dbReference>
<proteinExistence type="inferred from homology"/>
<dbReference type="PATRIC" id="fig|1432052.4.peg.5985"/>
<dbReference type="InterPro" id="IPR051393">
    <property type="entry name" value="ABC_transporter_permease"/>
</dbReference>
<sequence>MQAKQIHTSWSPKRILYSKKMAPYIFVAPFIASFLIFFLYPSIETIRMSFMSMEGFGKERFVGFHNYARLFNYHFGHAILTNTIYTGCMLVIMMIIPIVLAVIVNSKLLKLRNMFRAAFFIPSLVSALIAGIAFRLMFSDMDSGLFNQILHLFGKESIAWNMGYSTGILMMVTLDIWKSIGINMVYCLSALQSIPEDIYESAEIDGASAFRKFWNITVPMLKPTLIYIFTLTVIAGYRMFTESYVYWVDSTPGDIGLTIVRYLYQMSFQRNDMGFGSAIGIVLLAIIMMINLIQLRGFGMFGKEKD</sequence>
<accession>A0A1E3A732</accession>
<dbReference type="GO" id="GO:0005886">
    <property type="term" value="C:plasma membrane"/>
    <property type="evidence" value="ECO:0007669"/>
    <property type="project" value="UniProtKB-SubCell"/>
</dbReference>
<name>A0A1E3A732_9FIRM</name>
<comment type="subcellular location">
    <subcellularLocation>
        <location evidence="1 7">Cell membrane</location>
        <topology evidence="1 7">Multi-pass membrane protein</topology>
    </subcellularLocation>
</comment>
<evidence type="ECO:0000259" key="8">
    <source>
        <dbReference type="PROSITE" id="PS50928"/>
    </source>
</evidence>
<evidence type="ECO:0000256" key="7">
    <source>
        <dbReference type="RuleBase" id="RU363032"/>
    </source>
</evidence>
<keyword evidence="2 7" id="KW-0813">Transport</keyword>
<dbReference type="SUPFAM" id="SSF161098">
    <property type="entry name" value="MetI-like"/>
    <property type="match status" value="1"/>
</dbReference>
<evidence type="ECO:0000256" key="4">
    <source>
        <dbReference type="ARBA" id="ARBA00022692"/>
    </source>
</evidence>
<evidence type="ECO:0000313" key="10">
    <source>
        <dbReference type="Proteomes" id="UP000094067"/>
    </source>
</evidence>
<dbReference type="InterPro" id="IPR035906">
    <property type="entry name" value="MetI-like_sf"/>
</dbReference>
<dbReference type="Pfam" id="PF00528">
    <property type="entry name" value="BPD_transp_1"/>
    <property type="match status" value="1"/>
</dbReference>
<dbReference type="CDD" id="cd06261">
    <property type="entry name" value="TM_PBP2"/>
    <property type="match status" value="1"/>
</dbReference>
<feature type="transmembrane region" description="Helical" evidence="7">
    <location>
        <begin position="273"/>
        <end position="293"/>
    </location>
</feature>
<feature type="domain" description="ABC transmembrane type-1" evidence="8">
    <location>
        <begin position="79"/>
        <end position="294"/>
    </location>
</feature>
<evidence type="ECO:0000256" key="5">
    <source>
        <dbReference type="ARBA" id="ARBA00022989"/>
    </source>
</evidence>
<feature type="transmembrane region" description="Helical" evidence="7">
    <location>
        <begin position="117"/>
        <end position="138"/>
    </location>
</feature>
<feature type="transmembrane region" description="Helical" evidence="7">
    <location>
        <begin position="158"/>
        <end position="177"/>
    </location>
</feature>